<name>A0A453FIT4_AEGTS</name>
<keyword evidence="5" id="KW-0808">Transferase</keyword>
<dbReference type="EnsemblPlants" id="AET3Gv20687900.5">
    <property type="protein sequence ID" value="AET3Gv20687900.5"/>
    <property type="gene ID" value="AET3Gv20687900"/>
</dbReference>
<evidence type="ECO:0000256" key="6">
    <source>
        <dbReference type="ARBA" id="ARBA00023098"/>
    </source>
</evidence>
<comment type="catalytic activity">
    <reaction evidence="7">
        <text>a lipid X + a UDP-2-N,3-O-bis[(3R)-3-hydroxyacyl]-alpha-D-glucosamine = a lipid A disaccharide + UDP + H(+)</text>
        <dbReference type="Rhea" id="RHEA:67828"/>
        <dbReference type="ChEBI" id="CHEBI:15378"/>
        <dbReference type="ChEBI" id="CHEBI:58223"/>
        <dbReference type="ChEBI" id="CHEBI:137748"/>
        <dbReference type="ChEBI" id="CHEBI:176338"/>
        <dbReference type="ChEBI" id="CHEBI:176343"/>
        <dbReference type="EC" id="2.4.1.182"/>
    </reaction>
</comment>
<dbReference type="GO" id="GO:0008915">
    <property type="term" value="F:lipid-A-disaccharide synthase activity"/>
    <property type="evidence" value="ECO:0007669"/>
    <property type="project" value="UniProtKB-EC"/>
</dbReference>
<dbReference type="Gramene" id="AET3Gv20687900.5">
    <property type="protein sequence ID" value="AET3Gv20687900.5"/>
    <property type="gene ID" value="AET3Gv20687900"/>
</dbReference>
<keyword evidence="6" id="KW-0443">Lipid metabolism</keyword>
<keyword evidence="2" id="KW-0444">Lipid biosynthesis</keyword>
<organism evidence="8 9">
    <name type="scientific">Aegilops tauschii subsp. strangulata</name>
    <name type="common">Goatgrass</name>
    <dbReference type="NCBI Taxonomy" id="200361"/>
    <lineage>
        <taxon>Eukaryota</taxon>
        <taxon>Viridiplantae</taxon>
        <taxon>Streptophyta</taxon>
        <taxon>Embryophyta</taxon>
        <taxon>Tracheophyta</taxon>
        <taxon>Spermatophyta</taxon>
        <taxon>Magnoliopsida</taxon>
        <taxon>Liliopsida</taxon>
        <taxon>Poales</taxon>
        <taxon>Poaceae</taxon>
        <taxon>BOP clade</taxon>
        <taxon>Pooideae</taxon>
        <taxon>Triticodae</taxon>
        <taxon>Triticeae</taxon>
        <taxon>Triticinae</taxon>
        <taxon>Aegilops</taxon>
    </lineage>
</organism>
<reference evidence="8" key="4">
    <citation type="submission" date="2019-03" db="UniProtKB">
        <authorList>
            <consortium name="EnsemblPlants"/>
        </authorList>
    </citation>
    <scope>IDENTIFICATION</scope>
</reference>
<dbReference type="EC" id="2.4.1.182" evidence="1"/>
<dbReference type="GO" id="GO:0005543">
    <property type="term" value="F:phospholipid binding"/>
    <property type="evidence" value="ECO:0007669"/>
    <property type="project" value="TreeGrafter"/>
</dbReference>
<evidence type="ECO:0000256" key="4">
    <source>
        <dbReference type="ARBA" id="ARBA00022676"/>
    </source>
</evidence>
<dbReference type="GO" id="GO:0009245">
    <property type="term" value="P:lipid A biosynthetic process"/>
    <property type="evidence" value="ECO:0007669"/>
    <property type="project" value="UniProtKB-KW"/>
</dbReference>
<reference evidence="9" key="2">
    <citation type="journal article" date="2017" name="Nat. Plants">
        <title>The Aegilops tauschii genome reveals multiple impacts of transposons.</title>
        <authorList>
            <person name="Zhao G."/>
            <person name="Zou C."/>
            <person name="Li K."/>
            <person name="Wang K."/>
            <person name="Li T."/>
            <person name="Gao L."/>
            <person name="Zhang X."/>
            <person name="Wang H."/>
            <person name="Yang Z."/>
            <person name="Liu X."/>
            <person name="Jiang W."/>
            <person name="Mao L."/>
            <person name="Kong X."/>
            <person name="Jiao Y."/>
            <person name="Jia J."/>
        </authorList>
    </citation>
    <scope>NUCLEOTIDE SEQUENCE [LARGE SCALE GENOMIC DNA]</scope>
    <source>
        <strain evidence="9">cv. AL8/78</strain>
    </source>
</reference>
<keyword evidence="4" id="KW-0328">Glycosyltransferase</keyword>
<evidence type="ECO:0000256" key="3">
    <source>
        <dbReference type="ARBA" id="ARBA00022556"/>
    </source>
</evidence>
<evidence type="ECO:0000256" key="5">
    <source>
        <dbReference type="ARBA" id="ARBA00022679"/>
    </source>
</evidence>
<dbReference type="AlphaFoldDB" id="A0A453FIT4"/>
<dbReference type="Pfam" id="PF02684">
    <property type="entry name" value="LpxB"/>
    <property type="match status" value="1"/>
</dbReference>
<evidence type="ECO:0000256" key="2">
    <source>
        <dbReference type="ARBA" id="ARBA00022516"/>
    </source>
</evidence>
<protein>
    <recommendedName>
        <fullName evidence="1">lipid-A-disaccharide synthase</fullName>
        <ecNumber evidence="1">2.4.1.182</ecNumber>
    </recommendedName>
</protein>
<sequence>CPLCCTIILGLERLHGLPATYVGHPLLDDAAGLNVAGTSLQHKNVDSELSPDMSMRQRSGEAFSLEHGLSSDATILTMLPGSRMQEVARMLPIFFRTVQHLSHTLNDLSLVIPVAPHRDVRTYVENVVRSVPFPVVLIPGGSLEKRYGAFNASKAALCTSGTAVMELMLAKLPCVVAYQAHFLTECFIHLRKKINFISLPNILLDSPIVPEILFRACTDKNLAAKLRRGYLQR</sequence>
<keyword evidence="9" id="KW-1185">Reference proteome</keyword>
<evidence type="ECO:0000313" key="8">
    <source>
        <dbReference type="EnsemblPlants" id="AET3Gv20687900.5"/>
    </source>
</evidence>
<dbReference type="SUPFAM" id="SSF53756">
    <property type="entry name" value="UDP-Glycosyltransferase/glycogen phosphorylase"/>
    <property type="match status" value="1"/>
</dbReference>
<evidence type="ECO:0000256" key="7">
    <source>
        <dbReference type="ARBA" id="ARBA00048975"/>
    </source>
</evidence>
<proteinExistence type="predicted"/>
<dbReference type="InterPro" id="IPR003835">
    <property type="entry name" value="Glyco_trans_19"/>
</dbReference>
<reference evidence="8" key="5">
    <citation type="journal article" date="2021" name="G3 (Bethesda)">
        <title>Aegilops tauschii genome assembly Aet v5.0 features greater sequence contiguity and improved annotation.</title>
        <authorList>
            <person name="Wang L."/>
            <person name="Zhu T."/>
            <person name="Rodriguez J.C."/>
            <person name="Deal K.R."/>
            <person name="Dubcovsky J."/>
            <person name="McGuire P.E."/>
            <person name="Lux T."/>
            <person name="Spannagl M."/>
            <person name="Mayer K.F.X."/>
            <person name="Baldrich P."/>
            <person name="Meyers B.C."/>
            <person name="Huo N."/>
            <person name="Gu Y.Q."/>
            <person name="Zhou H."/>
            <person name="Devos K.M."/>
            <person name="Bennetzen J.L."/>
            <person name="Unver T."/>
            <person name="Budak H."/>
            <person name="Gulick P.J."/>
            <person name="Galiba G."/>
            <person name="Kalapos B."/>
            <person name="Nelson D.R."/>
            <person name="Li P."/>
            <person name="You F.M."/>
            <person name="Luo M.C."/>
            <person name="Dvorak J."/>
        </authorList>
    </citation>
    <scope>NUCLEOTIDE SEQUENCE [LARGE SCALE GENOMIC DNA]</scope>
    <source>
        <strain evidence="8">cv. AL8/78</strain>
    </source>
</reference>
<dbReference type="PANTHER" id="PTHR30372">
    <property type="entry name" value="LIPID-A-DISACCHARIDE SYNTHASE"/>
    <property type="match status" value="1"/>
</dbReference>
<reference evidence="8" key="3">
    <citation type="journal article" date="2017" name="Nature">
        <title>Genome sequence of the progenitor of the wheat D genome Aegilops tauschii.</title>
        <authorList>
            <person name="Luo M.C."/>
            <person name="Gu Y.Q."/>
            <person name="Puiu D."/>
            <person name="Wang H."/>
            <person name="Twardziok S.O."/>
            <person name="Deal K.R."/>
            <person name="Huo N."/>
            <person name="Zhu T."/>
            <person name="Wang L."/>
            <person name="Wang Y."/>
            <person name="McGuire P.E."/>
            <person name="Liu S."/>
            <person name="Long H."/>
            <person name="Ramasamy R.K."/>
            <person name="Rodriguez J.C."/>
            <person name="Van S.L."/>
            <person name="Yuan L."/>
            <person name="Wang Z."/>
            <person name="Xia Z."/>
            <person name="Xiao L."/>
            <person name="Anderson O.D."/>
            <person name="Ouyang S."/>
            <person name="Liang Y."/>
            <person name="Zimin A.V."/>
            <person name="Pertea G."/>
            <person name="Qi P."/>
            <person name="Bennetzen J.L."/>
            <person name="Dai X."/>
            <person name="Dawson M.W."/>
            <person name="Muller H.G."/>
            <person name="Kugler K."/>
            <person name="Rivarola-Duarte L."/>
            <person name="Spannagl M."/>
            <person name="Mayer K.F.X."/>
            <person name="Lu F.H."/>
            <person name="Bevan M.W."/>
            <person name="Leroy P."/>
            <person name="Li P."/>
            <person name="You F.M."/>
            <person name="Sun Q."/>
            <person name="Liu Z."/>
            <person name="Lyons E."/>
            <person name="Wicker T."/>
            <person name="Salzberg S.L."/>
            <person name="Devos K.M."/>
            <person name="Dvorak J."/>
        </authorList>
    </citation>
    <scope>NUCLEOTIDE SEQUENCE [LARGE SCALE GENOMIC DNA]</scope>
    <source>
        <strain evidence="8">cv. AL8/78</strain>
    </source>
</reference>
<accession>A0A453FIT4</accession>
<keyword evidence="3" id="KW-0441">Lipid A biosynthesis</keyword>
<evidence type="ECO:0000313" key="9">
    <source>
        <dbReference type="Proteomes" id="UP000015105"/>
    </source>
</evidence>
<dbReference type="PANTHER" id="PTHR30372:SF4">
    <property type="entry name" value="LIPID-A-DISACCHARIDE SYNTHASE, MITOCHONDRIAL-RELATED"/>
    <property type="match status" value="1"/>
</dbReference>
<reference evidence="9" key="1">
    <citation type="journal article" date="2014" name="Science">
        <title>Ancient hybridizations among the ancestral genomes of bread wheat.</title>
        <authorList>
            <consortium name="International Wheat Genome Sequencing Consortium,"/>
            <person name="Marcussen T."/>
            <person name="Sandve S.R."/>
            <person name="Heier L."/>
            <person name="Spannagl M."/>
            <person name="Pfeifer M."/>
            <person name="Jakobsen K.S."/>
            <person name="Wulff B.B."/>
            <person name="Steuernagel B."/>
            <person name="Mayer K.F."/>
            <person name="Olsen O.A."/>
        </authorList>
    </citation>
    <scope>NUCLEOTIDE SEQUENCE [LARGE SCALE GENOMIC DNA]</scope>
    <source>
        <strain evidence="9">cv. AL8/78</strain>
    </source>
</reference>
<evidence type="ECO:0000256" key="1">
    <source>
        <dbReference type="ARBA" id="ARBA00012687"/>
    </source>
</evidence>
<dbReference type="GO" id="GO:0016020">
    <property type="term" value="C:membrane"/>
    <property type="evidence" value="ECO:0007669"/>
    <property type="project" value="GOC"/>
</dbReference>
<dbReference type="Proteomes" id="UP000015105">
    <property type="component" value="Chromosome 3D"/>
</dbReference>